<evidence type="ECO:0000256" key="9">
    <source>
        <dbReference type="ARBA" id="ARBA00023065"/>
    </source>
</evidence>
<evidence type="ECO:0000256" key="2">
    <source>
        <dbReference type="ARBA" id="ARBA00005417"/>
    </source>
</evidence>
<dbReference type="Proteomes" id="UP000198796">
    <property type="component" value="Unassembled WGS sequence"/>
</dbReference>
<dbReference type="InterPro" id="IPR017871">
    <property type="entry name" value="ABC_transporter-like_CS"/>
</dbReference>
<dbReference type="STRING" id="871651.SAMN05421688_3173"/>
<evidence type="ECO:0000256" key="4">
    <source>
        <dbReference type="ARBA" id="ARBA00022475"/>
    </source>
</evidence>
<accession>A0A1I0YJQ8</accession>
<evidence type="ECO:0000256" key="6">
    <source>
        <dbReference type="ARBA" id="ARBA00022741"/>
    </source>
</evidence>
<sequence>MPDPLAQLRGASACYDANVALNAVDIDLPEGRIIALCGPNGSGKSTALRVMRGLHAPAAGQVEVAGRPISDWTARDLALQIAMLSQSPEAPGELSVSDLVLLGRFAHRGRFGGVSKSDTQARDRALAVTELEALRDRPIGQLSGGQLQRAWIAMTLAQDAPRIFLDEPTNHLDIAHAFEVLDLLRWLNRSEARGIVVVLHDLNMAMRYADHVVLFDKGRIAAQGATREVMTEITIERVFGIRCRLVSIPGQTLPTLVPLPKSERAFDTGQDAAE</sequence>
<protein>
    <submittedName>
        <fullName evidence="12">Iron complex transport system ATP-binding protein</fullName>
    </submittedName>
</protein>
<dbReference type="PROSITE" id="PS00211">
    <property type="entry name" value="ABC_TRANSPORTER_1"/>
    <property type="match status" value="1"/>
</dbReference>
<keyword evidence="7 12" id="KW-0067">ATP-binding</keyword>
<gene>
    <name evidence="12" type="ORF">SAMN05421688_3173</name>
</gene>
<dbReference type="InterPro" id="IPR003593">
    <property type="entry name" value="AAA+_ATPase"/>
</dbReference>
<dbReference type="SUPFAM" id="SSF52540">
    <property type="entry name" value="P-loop containing nucleoside triphosphate hydrolases"/>
    <property type="match status" value="1"/>
</dbReference>
<dbReference type="InterPro" id="IPR051535">
    <property type="entry name" value="Siderophore_ABC-ATPase"/>
</dbReference>
<keyword evidence="9" id="KW-0406">Ion transport</keyword>
<feature type="domain" description="ABC transporter" evidence="11">
    <location>
        <begin position="6"/>
        <end position="242"/>
    </location>
</feature>
<evidence type="ECO:0000256" key="5">
    <source>
        <dbReference type="ARBA" id="ARBA00022496"/>
    </source>
</evidence>
<dbReference type="Pfam" id="PF00005">
    <property type="entry name" value="ABC_tran"/>
    <property type="match status" value="1"/>
</dbReference>
<evidence type="ECO:0000256" key="7">
    <source>
        <dbReference type="ARBA" id="ARBA00022840"/>
    </source>
</evidence>
<name>A0A1I0YJQ8_9RHOB</name>
<comment type="similarity">
    <text evidence="2">Belongs to the ABC transporter superfamily.</text>
</comment>
<dbReference type="EMBL" id="FOJU01000005">
    <property type="protein sequence ID" value="SFB13412.1"/>
    <property type="molecule type" value="Genomic_DNA"/>
</dbReference>
<keyword evidence="4" id="KW-1003">Cell membrane</keyword>
<dbReference type="PROSITE" id="PS50893">
    <property type="entry name" value="ABC_TRANSPORTER_2"/>
    <property type="match status" value="1"/>
</dbReference>
<keyword evidence="8" id="KW-0408">Iron</keyword>
<dbReference type="FunFam" id="3.40.50.300:FF:000134">
    <property type="entry name" value="Iron-enterobactin ABC transporter ATP-binding protein"/>
    <property type="match status" value="1"/>
</dbReference>
<keyword evidence="6" id="KW-0547">Nucleotide-binding</keyword>
<dbReference type="AlphaFoldDB" id="A0A1I0YJQ8"/>
<evidence type="ECO:0000256" key="3">
    <source>
        <dbReference type="ARBA" id="ARBA00022448"/>
    </source>
</evidence>
<dbReference type="GO" id="GO:0005886">
    <property type="term" value="C:plasma membrane"/>
    <property type="evidence" value="ECO:0007669"/>
    <property type="project" value="UniProtKB-SubCell"/>
</dbReference>
<comment type="subcellular location">
    <subcellularLocation>
        <location evidence="1">Cell membrane</location>
        <topology evidence="1">Peripheral membrane protein</topology>
    </subcellularLocation>
</comment>
<keyword evidence="5" id="KW-0410">Iron transport</keyword>
<keyword evidence="13" id="KW-1185">Reference proteome</keyword>
<proteinExistence type="inferred from homology"/>
<dbReference type="PANTHER" id="PTHR42771">
    <property type="entry name" value="IRON(3+)-HYDROXAMATE IMPORT ATP-BINDING PROTEIN FHUC"/>
    <property type="match status" value="1"/>
</dbReference>
<dbReference type="CDD" id="cd03214">
    <property type="entry name" value="ABC_Iron-Siderophores_B12_Hemin"/>
    <property type="match status" value="1"/>
</dbReference>
<evidence type="ECO:0000256" key="8">
    <source>
        <dbReference type="ARBA" id="ARBA00023004"/>
    </source>
</evidence>
<dbReference type="InterPro" id="IPR003439">
    <property type="entry name" value="ABC_transporter-like_ATP-bd"/>
</dbReference>
<keyword evidence="10" id="KW-0472">Membrane</keyword>
<dbReference type="GO" id="GO:0005524">
    <property type="term" value="F:ATP binding"/>
    <property type="evidence" value="ECO:0007669"/>
    <property type="project" value="UniProtKB-KW"/>
</dbReference>
<dbReference type="RefSeq" id="WP_092066619.1">
    <property type="nucleotide sequence ID" value="NZ_FOJU01000005.1"/>
</dbReference>
<evidence type="ECO:0000256" key="1">
    <source>
        <dbReference type="ARBA" id="ARBA00004202"/>
    </source>
</evidence>
<dbReference type="GO" id="GO:0006826">
    <property type="term" value="P:iron ion transport"/>
    <property type="evidence" value="ECO:0007669"/>
    <property type="project" value="UniProtKB-KW"/>
</dbReference>
<dbReference type="GO" id="GO:0016887">
    <property type="term" value="F:ATP hydrolysis activity"/>
    <property type="evidence" value="ECO:0007669"/>
    <property type="project" value="InterPro"/>
</dbReference>
<evidence type="ECO:0000313" key="13">
    <source>
        <dbReference type="Proteomes" id="UP000198796"/>
    </source>
</evidence>
<evidence type="ECO:0000256" key="10">
    <source>
        <dbReference type="ARBA" id="ARBA00023136"/>
    </source>
</evidence>
<dbReference type="Gene3D" id="3.40.50.300">
    <property type="entry name" value="P-loop containing nucleotide triphosphate hydrolases"/>
    <property type="match status" value="1"/>
</dbReference>
<organism evidence="12 13">
    <name type="scientific">Poseidonocella pacifica</name>
    <dbReference type="NCBI Taxonomy" id="871651"/>
    <lineage>
        <taxon>Bacteria</taxon>
        <taxon>Pseudomonadati</taxon>
        <taxon>Pseudomonadota</taxon>
        <taxon>Alphaproteobacteria</taxon>
        <taxon>Rhodobacterales</taxon>
        <taxon>Roseobacteraceae</taxon>
        <taxon>Poseidonocella</taxon>
    </lineage>
</organism>
<evidence type="ECO:0000313" key="12">
    <source>
        <dbReference type="EMBL" id="SFB13412.1"/>
    </source>
</evidence>
<evidence type="ECO:0000259" key="11">
    <source>
        <dbReference type="PROSITE" id="PS50893"/>
    </source>
</evidence>
<dbReference type="OrthoDB" id="9805601at2"/>
<dbReference type="SMART" id="SM00382">
    <property type="entry name" value="AAA"/>
    <property type="match status" value="1"/>
</dbReference>
<dbReference type="PANTHER" id="PTHR42771:SF2">
    <property type="entry name" value="IRON(3+)-HYDROXAMATE IMPORT ATP-BINDING PROTEIN FHUC"/>
    <property type="match status" value="1"/>
</dbReference>
<reference evidence="12 13" key="1">
    <citation type="submission" date="2016-10" db="EMBL/GenBank/DDBJ databases">
        <authorList>
            <person name="de Groot N.N."/>
        </authorList>
    </citation>
    <scope>NUCLEOTIDE SEQUENCE [LARGE SCALE GENOMIC DNA]</scope>
    <source>
        <strain evidence="12 13">DSM 29316</strain>
    </source>
</reference>
<keyword evidence="3" id="KW-0813">Transport</keyword>
<dbReference type="InterPro" id="IPR027417">
    <property type="entry name" value="P-loop_NTPase"/>
</dbReference>